<sequence>MVGPMEVNMAVFIISFITSSPSSIYCFIISLLHHLLPPRTSIYFFIIFFHQEHLLVASSSPSPSSAVVGISDLVRLCCLLMEVVFIFSSEKNDESKQVQRSNVLTFAVSFVNVSRIVIDVWIDEEVDRFYKANKKYGKDWKKVAAMVRTRHPEMVEALYTMNRAYLSLPE</sequence>
<dbReference type="Gene3D" id="1.20.58.1880">
    <property type="match status" value="1"/>
</dbReference>
<dbReference type="EMBL" id="JAUHHV010000001">
    <property type="protein sequence ID" value="KAK1441073.1"/>
    <property type="molecule type" value="Genomic_DNA"/>
</dbReference>
<dbReference type="GO" id="GO:0051726">
    <property type="term" value="P:regulation of cell cycle"/>
    <property type="evidence" value="ECO:0007669"/>
    <property type="project" value="TreeGrafter"/>
</dbReference>
<dbReference type="InterPro" id="IPR001005">
    <property type="entry name" value="SANT/Myb"/>
</dbReference>
<evidence type="ECO:0000313" key="4">
    <source>
        <dbReference type="Proteomes" id="UP001229421"/>
    </source>
</evidence>
<dbReference type="InterPro" id="IPR010561">
    <property type="entry name" value="LIN-9/ALY1"/>
</dbReference>
<accession>A0AAD8LGV1</accession>
<dbReference type="GO" id="GO:0006357">
    <property type="term" value="P:regulation of transcription by RNA polymerase II"/>
    <property type="evidence" value="ECO:0007669"/>
    <property type="project" value="TreeGrafter"/>
</dbReference>
<dbReference type="GO" id="GO:0003677">
    <property type="term" value="F:DNA binding"/>
    <property type="evidence" value="ECO:0007669"/>
    <property type="project" value="TreeGrafter"/>
</dbReference>
<keyword evidence="1" id="KW-1133">Transmembrane helix</keyword>
<name>A0AAD8LGV1_TARER</name>
<proteinExistence type="predicted"/>
<reference evidence="3" key="1">
    <citation type="journal article" date="2023" name="bioRxiv">
        <title>Improved chromosome-level genome assembly for marigold (Tagetes erecta).</title>
        <authorList>
            <person name="Jiang F."/>
            <person name="Yuan L."/>
            <person name="Wang S."/>
            <person name="Wang H."/>
            <person name="Xu D."/>
            <person name="Wang A."/>
            <person name="Fan W."/>
        </authorList>
    </citation>
    <scope>NUCLEOTIDE SEQUENCE</scope>
    <source>
        <strain evidence="3">WSJ</strain>
        <tissue evidence="3">Leaf</tissue>
    </source>
</reference>
<dbReference type="CDD" id="cd00167">
    <property type="entry name" value="SANT"/>
    <property type="match status" value="1"/>
</dbReference>
<gene>
    <name evidence="3" type="ORF">QVD17_06910</name>
</gene>
<protein>
    <recommendedName>
        <fullName evidence="2">Myb-like domain-containing protein</fullName>
    </recommendedName>
</protein>
<dbReference type="InterPro" id="IPR009057">
    <property type="entry name" value="Homeodomain-like_sf"/>
</dbReference>
<keyword evidence="1" id="KW-0472">Membrane</keyword>
<evidence type="ECO:0000313" key="3">
    <source>
        <dbReference type="EMBL" id="KAK1441073.1"/>
    </source>
</evidence>
<evidence type="ECO:0000259" key="2">
    <source>
        <dbReference type="Pfam" id="PF00249"/>
    </source>
</evidence>
<dbReference type="GO" id="GO:0006351">
    <property type="term" value="P:DNA-templated transcription"/>
    <property type="evidence" value="ECO:0007669"/>
    <property type="project" value="InterPro"/>
</dbReference>
<dbReference type="Pfam" id="PF00249">
    <property type="entry name" value="Myb_DNA-binding"/>
    <property type="match status" value="1"/>
</dbReference>
<keyword evidence="4" id="KW-1185">Reference proteome</keyword>
<dbReference type="PANTHER" id="PTHR21689">
    <property type="entry name" value="LIN-9"/>
    <property type="match status" value="1"/>
</dbReference>
<feature type="transmembrane region" description="Helical" evidence="1">
    <location>
        <begin position="12"/>
        <end position="35"/>
    </location>
</feature>
<dbReference type="GO" id="GO:0005654">
    <property type="term" value="C:nucleoplasm"/>
    <property type="evidence" value="ECO:0007669"/>
    <property type="project" value="TreeGrafter"/>
</dbReference>
<dbReference type="SUPFAM" id="SSF46689">
    <property type="entry name" value="Homeodomain-like"/>
    <property type="match status" value="1"/>
</dbReference>
<organism evidence="3 4">
    <name type="scientific">Tagetes erecta</name>
    <name type="common">African marigold</name>
    <dbReference type="NCBI Taxonomy" id="13708"/>
    <lineage>
        <taxon>Eukaryota</taxon>
        <taxon>Viridiplantae</taxon>
        <taxon>Streptophyta</taxon>
        <taxon>Embryophyta</taxon>
        <taxon>Tracheophyta</taxon>
        <taxon>Spermatophyta</taxon>
        <taxon>Magnoliopsida</taxon>
        <taxon>eudicotyledons</taxon>
        <taxon>Gunneridae</taxon>
        <taxon>Pentapetalae</taxon>
        <taxon>asterids</taxon>
        <taxon>campanulids</taxon>
        <taxon>Asterales</taxon>
        <taxon>Asteraceae</taxon>
        <taxon>Asteroideae</taxon>
        <taxon>Heliantheae alliance</taxon>
        <taxon>Tageteae</taxon>
        <taxon>Tagetes</taxon>
    </lineage>
</organism>
<dbReference type="Proteomes" id="UP001229421">
    <property type="component" value="Unassembled WGS sequence"/>
</dbReference>
<evidence type="ECO:0000256" key="1">
    <source>
        <dbReference type="SAM" id="Phobius"/>
    </source>
</evidence>
<dbReference type="AlphaFoldDB" id="A0AAD8LGV1"/>
<feature type="domain" description="Myb-like" evidence="2">
    <location>
        <begin position="121"/>
        <end position="156"/>
    </location>
</feature>
<comment type="caution">
    <text evidence="3">The sequence shown here is derived from an EMBL/GenBank/DDBJ whole genome shotgun (WGS) entry which is preliminary data.</text>
</comment>
<keyword evidence="1" id="KW-0812">Transmembrane</keyword>
<dbReference type="PANTHER" id="PTHR21689:SF5">
    <property type="entry name" value="PROTEIN ALWAYS EARLY 1-RELATED"/>
    <property type="match status" value="1"/>
</dbReference>
<dbReference type="GO" id="GO:0017053">
    <property type="term" value="C:transcription repressor complex"/>
    <property type="evidence" value="ECO:0007669"/>
    <property type="project" value="InterPro"/>
</dbReference>